<dbReference type="Gene3D" id="3.40.630.30">
    <property type="match status" value="1"/>
</dbReference>
<organism evidence="2 3">
    <name type="scientific">Paenirhodobacter huangdaonensis</name>
    <dbReference type="NCBI Taxonomy" id="2501515"/>
    <lineage>
        <taxon>Bacteria</taxon>
        <taxon>Pseudomonadati</taxon>
        <taxon>Pseudomonadota</taxon>
        <taxon>Alphaproteobacteria</taxon>
        <taxon>Rhodobacterales</taxon>
        <taxon>Rhodobacter group</taxon>
        <taxon>Paenirhodobacter</taxon>
    </lineage>
</organism>
<reference evidence="2" key="2">
    <citation type="submission" date="2019-01" db="EMBL/GenBank/DDBJ databases">
        <authorList>
            <person name="Li Y."/>
        </authorList>
    </citation>
    <scope>NUCLEOTIDE SEQUENCE [LARGE SCALE GENOMIC DNA]</scope>
    <source>
        <strain evidence="2">CGMCC 1.12963</strain>
    </source>
</reference>
<proteinExistence type="predicted"/>
<keyword evidence="3" id="KW-1185">Reference proteome</keyword>
<dbReference type="PANTHER" id="PTHR37817">
    <property type="entry name" value="N-ACETYLTRANSFERASE EIS"/>
    <property type="match status" value="1"/>
</dbReference>
<evidence type="ECO:0000259" key="1">
    <source>
        <dbReference type="PROSITE" id="PS51186"/>
    </source>
</evidence>
<dbReference type="AlphaFoldDB" id="A0A3S4MHJ0"/>
<feature type="domain" description="N-acetyltransferase" evidence="1">
    <location>
        <begin position="1"/>
        <end position="149"/>
    </location>
</feature>
<dbReference type="PROSITE" id="PS51186">
    <property type="entry name" value="GNAT"/>
    <property type="match status" value="1"/>
</dbReference>
<dbReference type="GO" id="GO:0030649">
    <property type="term" value="P:aminoglycoside antibiotic catabolic process"/>
    <property type="evidence" value="ECO:0007669"/>
    <property type="project" value="TreeGrafter"/>
</dbReference>
<dbReference type="RefSeq" id="WP_128156388.1">
    <property type="nucleotide sequence ID" value="NZ_JBHSOM010000006.1"/>
</dbReference>
<gene>
    <name evidence="2" type="ORF">EOW66_10945</name>
</gene>
<evidence type="ECO:0000313" key="3">
    <source>
        <dbReference type="Proteomes" id="UP000288071"/>
    </source>
</evidence>
<keyword evidence="2" id="KW-0808">Transferase</keyword>
<reference evidence="2" key="1">
    <citation type="submission" date="2019-01" db="EMBL/GenBank/DDBJ databases">
        <title>Sinorhodobacter populi sp. nov. isolated from the symptomatic bark tissue of Populus euramericana canker.</title>
        <authorList>
            <person name="Xu G."/>
        </authorList>
    </citation>
    <scope>NUCLEOTIDE SEQUENCE [LARGE SCALE GENOMIC DNA]</scope>
    <source>
        <strain evidence="2">CGMCC 1.12963</strain>
    </source>
</reference>
<dbReference type="Pfam" id="PF13508">
    <property type="entry name" value="Acetyltransf_7"/>
    <property type="match status" value="1"/>
</dbReference>
<name>A0A3S4MHJ0_9RHOB</name>
<dbReference type="PANTHER" id="PTHR37817:SF1">
    <property type="entry name" value="N-ACETYLTRANSFERASE EIS"/>
    <property type="match status" value="1"/>
</dbReference>
<dbReference type="InterPro" id="IPR016181">
    <property type="entry name" value="Acyl_CoA_acyltransferase"/>
</dbReference>
<dbReference type="InterPro" id="IPR000182">
    <property type="entry name" value="GNAT_dom"/>
</dbReference>
<dbReference type="Proteomes" id="UP000288071">
    <property type="component" value="Unassembled WGS sequence"/>
</dbReference>
<dbReference type="InterPro" id="IPR051554">
    <property type="entry name" value="Acetyltransferase_Eis"/>
</dbReference>
<accession>A0A3S4MHJ0</accession>
<dbReference type="GO" id="GO:0034069">
    <property type="term" value="F:aminoglycoside N-acetyltransferase activity"/>
    <property type="evidence" value="ECO:0007669"/>
    <property type="project" value="TreeGrafter"/>
</dbReference>
<comment type="caution">
    <text evidence="2">The sequence shown here is derived from an EMBL/GenBank/DDBJ whole genome shotgun (WGS) entry which is preliminary data.</text>
</comment>
<dbReference type="CDD" id="cd04301">
    <property type="entry name" value="NAT_SF"/>
    <property type="match status" value="1"/>
</dbReference>
<dbReference type="EMBL" id="SAVA01000005">
    <property type="protein sequence ID" value="RWR52260.1"/>
    <property type="molecule type" value="Genomic_DNA"/>
</dbReference>
<evidence type="ECO:0000313" key="2">
    <source>
        <dbReference type="EMBL" id="RWR52260.1"/>
    </source>
</evidence>
<dbReference type="SUPFAM" id="SSF55729">
    <property type="entry name" value="Acyl-CoA N-acyltransferases (Nat)"/>
    <property type="match status" value="1"/>
</dbReference>
<protein>
    <submittedName>
        <fullName evidence="2">N-acetyltransferase</fullName>
    </submittedName>
</protein>
<sequence length="165" mass="16042">MIIRSETGTAAENAALAALVTRAFATAPVASGTEAEVLARLRASGALSLSLVAEADGQLVGQIAASAATIGGAAGWACLGPLAVAPEVQGGGVGSALMRAALDRLAVRGAAGAVLVGEPAYYRRFGFVADPAVVLAGVPARYVLVKPLAGPAPAGALVCAPALMP</sequence>